<feature type="region of interest" description="Disordered" evidence="1">
    <location>
        <begin position="531"/>
        <end position="581"/>
    </location>
</feature>
<feature type="compositionally biased region" description="Polar residues" evidence="1">
    <location>
        <begin position="184"/>
        <end position="200"/>
    </location>
</feature>
<accession>A0AAV7VX15</accession>
<evidence type="ECO:0000313" key="2">
    <source>
        <dbReference type="EMBL" id="KAJ1204549.1"/>
    </source>
</evidence>
<evidence type="ECO:0000256" key="1">
    <source>
        <dbReference type="SAM" id="MobiDB-lite"/>
    </source>
</evidence>
<dbReference type="AlphaFoldDB" id="A0AAV7VX15"/>
<gene>
    <name evidence="2" type="ORF">NDU88_008326</name>
</gene>
<name>A0AAV7VX15_PLEWA</name>
<reference evidence="2" key="1">
    <citation type="journal article" date="2022" name="bioRxiv">
        <title>Sequencing and chromosome-scale assembly of the giantPleurodeles waltlgenome.</title>
        <authorList>
            <person name="Brown T."/>
            <person name="Elewa A."/>
            <person name="Iarovenko S."/>
            <person name="Subramanian E."/>
            <person name="Araus A.J."/>
            <person name="Petzold A."/>
            <person name="Susuki M."/>
            <person name="Suzuki K.-i.T."/>
            <person name="Hayashi T."/>
            <person name="Toyoda A."/>
            <person name="Oliveira C."/>
            <person name="Osipova E."/>
            <person name="Leigh N.D."/>
            <person name="Simon A."/>
            <person name="Yun M.H."/>
        </authorList>
    </citation>
    <scope>NUCLEOTIDE SEQUENCE</scope>
    <source>
        <strain evidence="2">20211129_DDA</strain>
        <tissue evidence="2">Liver</tissue>
    </source>
</reference>
<comment type="caution">
    <text evidence="2">The sequence shown here is derived from an EMBL/GenBank/DDBJ whole genome shotgun (WGS) entry which is preliminary data.</text>
</comment>
<evidence type="ECO:0000313" key="3">
    <source>
        <dbReference type="Proteomes" id="UP001066276"/>
    </source>
</evidence>
<dbReference type="Proteomes" id="UP001066276">
    <property type="component" value="Chromosome 2_1"/>
</dbReference>
<proteinExistence type="predicted"/>
<feature type="region of interest" description="Disordered" evidence="1">
    <location>
        <begin position="141"/>
        <end position="160"/>
    </location>
</feature>
<organism evidence="2 3">
    <name type="scientific">Pleurodeles waltl</name>
    <name type="common">Iberian ribbed newt</name>
    <dbReference type="NCBI Taxonomy" id="8319"/>
    <lineage>
        <taxon>Eukaryota</taxon>
        <taxon>Metazoa</taxon>
        <taxon>Chordata</taxon>
        <taxon>Craniata</taxon>
        <taxon>Vertebrata</taxon>
        <taxon>Euteleostomi</taxon>
        <taxon>Amphibia</taxon>
        <taxon>Batrachia</taxon>
        <taxon>Caudata</taxon>
        <taxon>Salamandroidea</taxon>
        <taxon>Salamandridae</taxon>
        <taxon>Pleurodelinae</taxon>
        <taxon>Pleurodeles</taxon>
    </lineage>
</organism>
<dbReference type="EMBL" id="JANPWB010000003">
    <property type="protein sequence ID" value="KAJ1204549.1"/>
    <property type="molecule type" value="Genomic_DNA"/>
</dbReference>
<keyword evidence="3" id="KW-1185">Reference proteome</keyword>
<protein>
    <submittedName>
        <fullName evidence="2">Uncharacterized protein</fullName>
    </submittedName>
</protein>
<feature type="compositionally biased region" description="Polar residues" evidence="1">
    <location>
        <begin position="533"/>
        <end position="543"/>
    </location>
</feature>
<sequence>MQRKANCSVQSPQGSRSDQQASPLTPLQVYLKKTVFSNKSTFLKDPAAAFFSNLDNDVGLPTPLVPQSRATGQLRFEVPTNTTQQLGADLPVQKASKCLAPEVHNDRTAHERLNISRVTSSPTVCKHLQAGSIVTTAQVHVQERESSQSDQQQGTSINPSNTELLLSTNISTEVHNDIVHEGKPQQSTPISRSNLNTQGSNERLDMGFEAATGKMEDSWLQSLSITNNKDLGEALDLKTLDLMNPKDQYLNKPLLVGSTEYSSFLSQQESLLNSIMDILSDISKPQHDVVEMAKSILTICTPETINREGKKMSSKSSSQAGYPSRKMEDLNRLHASLLNALHTSTTALNMQSDNLDLQMDLMNVMAIHIADINRKLDLQATRPLEHISSQQQVFYNCGPVIDKLSMFQTILTEILQKGKTSDINEATFNNTNHDSGYKVILQKTPGLAASSPTKNEANTQGIYSISTDKSSQLKEIVSTNSECKNECPARKLKPLTTRQKMRARKARKQTSAKAVNDNLYPIFLVLQKPPTLGSGSSGNQKASNHGKVTRDGAVNGLGPSPTAASPKSAVHKMSQSTVQFQFNPHASEFRVREVLDQAPRQRCPREKNAHE</sequence>
<feature type="region of interest" description="Disordered" evidence="1">
    <location>
        <begin position="1"/>
        <end position="22"/>
    </location>
</feature>
<feature type="region of interest" description="Disordered" evidence="1">
    <location>
        <begin position="181"/>
        <end position="200"/>
    </location>
</feature>